<dbReference type="SMART" id="SM00471">
    <property type="entry name" value="HDc"/>
    <property type="match status" value="1"/>
</dbReference>
<sequence length="768" mass="84873">MPLFSPRKTRIGRAANLGSSSSLLNRFSQQMGQADILLRLLLVMISLVLMVVCVEGWTAPFPYRQGQYSRDGIVARIDFGRLNDEKTEMARQRNEAETPPVYLAHTAAWRTLIDELRESLFAILNAKQPADVPADVLISFGLSIDMNGDMGDTSKAWETLKSTLGSTETGEQRIEQMIGEFTKFIEPLRQTGILDPSELALHDLREDAVIHIIPDENPADEQDIAITQVLLKEVLKSTGKLGRSWKSFDLLQPLQPLLERWLVNRAPSTLEFDEARSRQALNEARLQTEIIVDKYKRGTLLVAPGTNISLETLNILKAQFDEIAAGIPWYEGLLRAVVVFLLLSVLAAVNGYYIVRSEPRLVKSTARLTVYLGSLLLAIALARWMSFDPWRAELIPLLCVVMVLTIAYQQVIAALTGLSLALILVLSNGFDTGEFVAILGAICVAIVSIGQVSSRSKLIKVGIATAGTYFLLTMTMGVIVSQRPDRLWVDHELFWHALRGAGWCIAAGYLVAGSLPFIESTFGVVTDISLLELSDVSHPLLQELVRRAPGTYNHSIGVATLAETAADAIGANGLLCRVGAYFHDIGKMLKPQYFVENMTAGELNRHENLAPAMSTLIIIGHVKDGADLGRQHHLPDSLIDFIEQHHGTTLVEYFFHKASRYAGQQSAEVRTEVEESSFRYPGPKPQSKETGIMMLADAVEGASRTLSEPTPKRIETLVHEILLKRLLDGQFDESGLTLTELAIVEDSLVKSLISIYHGRIKYPDQKTA</sequence>
<dbReference type="OrthoDB" id="9806952at2"/>
<keyword evidence="3" id="KW-0378">Hydrolase</keyword>
<proteinExistence type="predicted"/>
<dbReference type="InterPro" id="IPR006674">
    <property type="entry name" value="HD_domain"/>
</dbReference>
<feature type="transmembrane region" description="Helical" evidence="1">
    <location>
        <begin position="333"/>
        <end position="354"/>
    </location>
</feature>
<feature type="transmembrane region" description="Helical" evidence="1">
    <location>
        <begin position="493"/>
        <end position="512"/>
    </location>
</feature>
<evidence type="ECO:0000256" key="1">
    <source>
        <dbReference type="SAM" id="Phobius"/>
    </source>
</evidence>
<organism evidence="3 4">
    <name type="scientific">Planctopirus hydrillae</name>
    <dbReference type="NCBI Taxonomy" id="1841610"/>
    <lineage>
        <taxon>Bacteria</taxon>
        <taxon>Pseudomonadati</taxon>
        <taxon>Planctomycetota</taxon>
        <taxon>Planctomycetia</taxon>
        <taxon>Planctomycetales</taxon>
        <taxon>Planctomycetaceae</taxon>
        <taxon>Planctopirus</taxon>
    </lineage>
</organism>
<keyword evidence="1" id="KW-0472">Membrane</keyword>
<dbReference type="STRING" id="1841610.A6X21_14230"/>
<gene>
    <name evidence="3" type="ORF">A6X21_14230</name>
</gene>
<dbReference type="PANTHER" id="PTHR36442">
    <property type="entry name" value="CYCLIC-DI-AMP PHOSPHODIESTERASE PGPH"/>
    <property type="match status" value="1"/>
</dbReference>
<comment type="caution">
    <text evidence="3">The sequence shown here is derived from an EMBL/GenBank/DDBJ whole genome shotgun (WGS) entry which is preliminary data.</text>
</comment>
<dbReference type="GO" id="GO:0016787">
    <property type="term" value="F:hydrolase activity"/>
    <property type="evidence" value="ECO:0007669"/>
    <property type="project" value="UniProtKB-KW"/>
</dbReference>
<dbReference type="RefSeq" id="WP_068853101.1">
    <property type="nucleotide sequence ID" value="NZ_LYDR01000158.1"/>
</dbReference>
<feature type="transmembrane region" description="Helical" evidence="1">
    <location>
        <begin position="461"/>
        <end position="481"/>
    </location>
</feature>
<evidence type="ECO:0000313" key="3">
    <source>
        <dbReference type="EMBL" id="ODA28018.1"/>
    </source>
</evidence>
<keyword evidence="1" id="KW-1133">Transmembrane helix</keyword>
<protein>
    <submittedName>
        <fullName evidence="3">Phosphohydrolase</fullName>
    </submittedName>
</protein>
<reference evidence="3 4" key="1">
    <citation type="submission" date="2016-05" db="EMBL/GenBank/DDBJ databases">
        <title>Genomic and physiological characterization of Planctopirus sp. isolated from fresh water lake.</title>
        <authorList>
            <person name="Subhash Y."/>
            <person name="Ramana C."/>
        </authorList>
    </citation>
    <scope>NUCLEOTIDE SEQUENCE [LARGE SCALE GENOMIC DNA]</scope>
    <source>
        <strain evidence="3 4">JC280</strain>
    </source>
</reference>
<feature type="transmembrane region" description="Helical" evidence="1">
    <location>
        <begin position="36"/>
        <end position="57"/>
    </location>
</feature>
<dbReference type="InterPro" id="IPR006675">
    <property type="entry name" value="HDIG_dom"/>
</dbReference>
<dbReference type="InterPro" id="IPR011624">
    <property type="entry name" value="Metal-dep_PHydrolase_7TM_extra"/>
</dbReference>
<feature type="transmembrane region" description="Helical" evidence="1">
    <location>
        <begin position="366"/>
        <end position="385"/>
    </location>
</feature>
<dbReference type="SUPFAM" id="SSF109604">
    <property type="entry name" value="HD-domain/PDEase-like"/>
    <property type="match status" value="1"/>
</dbReference>
<feature type="transmembrane region" description="Helical" evidence="1">
    <location>
        <begin position="397"/>
        <end position="426"/>
    </location>
</feature>
<dbReference type="Pfam" id="PF01966">
    <property type="entry name" value="HD"/>
    <property type="match status" value="1"/>
</dbReference>
<evidence type="ECO:0000313" key="4">
    <source>
        <dbReference type="Proteomes" id="UP000094828"/>
    </source>
</evidence>
<dbReference type="Proteomes" id="UP000094828">
    <property type="component" value="Unassembled WGS sequence"/>
</dbReference>
<dbReference type="Pfam" id="PF07698">
    <property type="entry name" value="7TM-7TMR_HD"/>
    <property type="match status" value="1"/>
</dbReference>
<dbReference type="AlphaFoldDB" id="A0A1C3E439"/>
<dbReference type="Gene3D" id="1.10.3210.10">
    <property type="entry name" value="Hypothetical protein af1432"/>
    <property type="match status" value="1"/>
</dbReference>
<dbReference type="PANTHER" id="PTHR36442:SF1">
    <property type="entry name" value="CYCLIC-DI-AMP PHOSPHODIESTERASE PGPH"/>
    <property type="match status" value="1"/>
</dbReference>
<dbReference type="EMBL" id="LYDR01000158">
    <property type="protein sequence ID" value="ODA28018.1"/>
    <property type="molecule type" value="Genomic_DNA"/>
</dbReference>
<dbReference type="Pfam" id="PF07697">
    <property type="entry name" value="7TMR-HDED"/>
    <property type="match status" value="1"/>
</dbReference>
<dbReference type="CDD" id="cd00077">
    <property type="entry name" value="HDc"/>
    <property type="match status" value="1"/>
</dbReference>
<dbReference type="InterPro" id="IPR052722">
    <property type="entry name" value="PgpH_phosphodiesterase"/>
</dbReference>
<name>A0A1C3E439_9PLAN</name>
<dbReference type="InterPro" id="IPR011621">
    <property type="entry name" value="Metal-dep_PHydrolase_7TM_intra"/>
</dbReference>
<dbReference type="InterPro" id="IPR003607">
    <property type="entry name" value="HD/PDEase_dom"/>
</dbReference>
<evidence type="ECO:0000259" key="2">
    <source>
        <dbReference type="SMART" id="SM00471"/>
    </source>
</evidence>
<feature type="transmembrane region" description="Helical" evidence="1">
    <location>
        <begin position="432"/>
        <end position="449"/>
    </location>
</feature>
<dbReference type="NCBIfam" id="TIGR00277">
    <property type="entry name" value="HDIG"/>
    <property type="match status" value="1"/>
</dbReference>
<keyword evidence="1" id="KW-0812">Transmembrane</keyword>
<accession>A0A1C3E439</accession>
<keyword evidence="4" id="KW-1185">Reference proteome</keyword>
<feature type="domain" description="HD/PDEase" evidence="2">
    <location>
        <begin position="547"/>
        <end position="711"/>
    </location>
</feature>